<dbReference type="Proteomes" id="UP000252249">
    <property type="component" value="Unassembled WGS sequence"/>
</dbReference>
<name>A0A368P711_9FLAO</name>
<protein>
    <submittedName>
        <fullName evidence="1">Uncharacterized protein</fullName>
    </submittedName>
</protein>
<organism evidence="1 2">
    <name type="scientific">Oceanihabitans sediminis</name>
    <dbReference type="NCBI Taxonomy" id="1812012"/>
    <lineage>
        <taxon>Bacteria</taxon>
        <taxon>Pseudomonadati</taxon>
        <taxon>Bacteroidota</taxon>
        <taxon>Flavobacteriia</taxon>
        <taxon>Flavobacteriales</taxon>
        <taxon>Flavobacteriaceae</taxon>
        <taxon>Oceanihabitans</taxon>
    </lineage>
</organism>
<evidence type="ECO:0000313" key="2">
    <source>
        <dbReference type="Proteomes" id="UP000252249"/>
    </source>
</evidence>
<gene>
    <name evidence="1" type="ORF">DU428_04335</name>
</gene>
<accession>A0A368P711</accession>
<proteinExistence type="predicted"/>
<reference evidence="1 2" key="1">
    <citation type="submission" date="2018-07" db="EMBL/GenBank/DDBJ databases">
        <title>Oceanihabitans testaceum sp. nov., isolated from marine sediment.</title>
        <authorList>
            <person name="Li C.-M."/>
        </authorList>
    </citation>
    <scope>NUCLEOTIDE SEQUENCE [LARGE SCALE GENOMIC DNA]</scope>
    <source>
        <strain evidence="1 2">S9-10</strain>
    </source>
</reference>
<dbReference type="EMBL" id="QPIG01000001">
    <property type="protein sequence ID" value="RCU58612.1"/>
    <property type="molecule type" value="Genomic_DNA"/>
</dbReference>
<dbReference type="AlphaFoldDB" id="A0A368P711"/>
<evidence type="ECO:0000313" key="1">
    <source>
        <dbReference type="EMBL" id="RCU58612.1"/>
    </source>
</evidence>
<keyword evidence="2" id="KW-1185">Reference proteome</keyword>
<comment type="caution">
    <text evidence="1">The sequence shown here is derived from an EMBL/GenBank/DDBJ whole genome shotgun (WGS) entry which is preliminary data.</text>
</comment>
<sequence>MPRLIFRLRSKTSKSRSGDAEDGLAQRFAIRMIRLLSSFQVNENPPRLFWLLFWVMQKSNVNYINLIVIPAKAGIHYSLHLN</sequence>